<accession>A0A8C4QI37</accession>
<reference evidence="3" key="1">
    <citation type="submission" date="2025-08" db="UniProtKB">
        <authorList>
            <consortium name="Ensembl"/>
        </authorList>
    </citation>
    <scope>IDENTIFICATION</scope>
</reference>
<dbReference type="Pfam" id="PF12752">
    <property type="entry name" value="SUZ"/>
    <property type="match status" value="1"/>
</dbReference>
<feature type="compositionally biased region" description="Polar residues" evidence="1">
    <location>
        <begin position="208"/>
        <end position="221"/>
    </location>
</feature>
<evidence type="ECO:0000313" key="4">
    <source>
        <dbReference type="Proteomes" id="UP000694388"/>
    </source>
</evidence>
<feature type="compositionally biased region" description="Low complexity" evidence="1">
    <location>
        <begin position="287"/>
        <end position="299"/>
    </location>
</feature>
<feature type="region of interest" description="Disordered" evidence="1">
    <location>
        <begin position="495"/>
        <end position="528"/>
    </location>
</feature>
<proteinExistence type="predicted"/>
<evidence type="ECO:0000256" key="1">
    <source>
        <dbReference type="SAM" id="MobiDB-lite"/>
    </source>
</evidence>
<keyword evidence="4" id="KW-1185">Reference proteome</keyword>
<feature type="domain" description="SUZ" evidence="2">
    <location>
        <begin position="60"/>
        <end position="86"/>
    </location>
</feature>
<feature type="compositionally biased region" description="Low complexity" evidence="1">
    <location>
        <begin position="313"/>
        <end position="330"/>
    </location>
</feature>
<dbReference type="AlphaFoldDB" id="A0A8C4QI37"/>
<reference evidence="3" key="2">
    <citation type="submission" date="2025-09" db="UniProtKB">
        <authorList>
            <consortium name="Ensembl"/>
        </authorList>
    </citation>
    <scope>IDENTIFICATION</scope>
</reference>
<protein>
    <recommendedName>
        <fullName evidence="2">SUZ domain-containing protein</fullName>
    </recommendedName>
</protein>
<dbReference type="PANTHER" id="PTHR15672:SF8">
    <property type="entry name" value="PROTEIN ENCORE"/>
    <property type="match status" value="1"/>
</dbReference>
<organism evidence="3 4">
    <name type="scientific">Eptatretus burgeri</name>
    <name type="common">Inshore hagfish</name>
    <dbReference type="NCBI Taxonomy" id="7764"/>
    <lineage>
        <taxon>Eukaryota</taxon>
        <taxon>Metazoa</taxon>
        <taxon>Chordata</taxon>
        <taxon>Craniata</taxon>
        <taxon>Vertebrata</taxon>
        <taxon>Cyclostomata</taxon>
        <taxon>Myxini</taxon>
        <taxon>Myxiniformes</taxon>
        <taxon>Myxinidae</taxon>
        <taxon>Eptatretinae</taxon>
        <taxon>Eptatretus</taxon>
    </lineage>
</organism>
<dbReference type="PANTHER" id="PTHR15672">
    <property type="entry name" value="CAMP-REGULATED PHOSPHOPROTEIN 21 RELATED R3H DOMAIN CONTAINING PROTEIN"/>
    <property type="match status" value="1"/>
</dbReference>
<dbReference type="GeneTree" id="ENSGT00940000156095"/>
<evidence type="ECO:0000259" key="2">
    <source>
        <dbReference type="Pfam" id="PF12752"/>
    </source>
</evidence>
<dbReference type="InterPro" id="IPR024771">
    <property type="entry name" value="SUZ"/>
</dbReference>
<feature type="region of interest" description="Disordered" evidence="1">
    <location>
        <begin position="376"/>
        <end position="408"/>
    </location>
</feature>
<dbReference type="Ensembl" id="ENSEBUT00000015848.1">
    <property type="protein sequence ID" value="ENSEBUP00000015272.1"/>
    <property type="gene ID" value="ENSEBUG00000009629.1"/>
</dbReference>
<feature type="compositionally biased region" description="Low complexity" evidence="1">
    <location>
        <begin position="181"/>
        <end position="194"/>
    </location>
</feature>
<feature type="compositionally biased region" description="Low complexity" evidence="1">
    <location>
        <begin position="497"/>
        <end position="514"/>
    </location>
</feature>
<name>A0A8C4QI37_EPTBU</name>
<feature type="region of interest" description="Disordered" evidence="1">
    <location>
        <begin position="159"/>
        <end position="225"/>
    </location>
</feature>
<evidence type="ECO:0000313" key="3">
    <source>
        <dbReference type="Ensembl" id="ENSEBUP00000015272.1"/>
    </source>
</evidence>
<feature type="region of interest" description="Disordered" evidence="1">
    <location>
        <begin position="266"/>
        <end position="331"/>
    </location>
</feature>
<sequence>MNIMTLSGCMNGYIEIGRGVLNVCKNRMRRFMNTSNTIEFSDSIELAVHMYLQHNRMRPLQQERRSKSFEERAEEYHRVRERIFAQNSTSPDTTQIEIRSKKDCGECMLNGRQGSVDAELMPSDLQPWSSTDSEVSCQRNIRPTVTKASSFGGISVLSRSDSNGGGTSSKPSICHLSKMGSDSSSSVSSTGSTTRPQYPAGQPPVANTHANRPTSTGNNRSGGVHTPPNYYLLPLDLAGIPPGSILINPQTGQPLLNSDGSLAVYNPPAATSNSQPLRSPMAPPLPSQHQMPPHMQHPPSLRHPILQHPPSLQHQQQQQQQQQQQPQQQQTILAQEDLGQHFGTMNLNRQTSAETSDPSTLYPMLPQASLQPGYLAASVPPSIGQHGMSHQGGYPGPSTSNHPQGYGHHPTQMAVYYCPTAQPPPSGQPFRSMTTLQYNSQRPTSTAFQPMATGQQLGYVAIPSAQGVIQGQQGGVASGVQGVVVPYPGISSYTAAPQGSTQTQTHPPQTFHPPVLLSGQAGPNTMPPSGVPQVYCSLGPAAAHNGLGSSMSYLPTPSLEQLNFPRTASPSSSQPTHAQHYTGVVDVTLI</sequence>
<dbReference type="InterPro" id="IPR051937">
    <property type="entry name" value="R3H_domain_containing"/>
</dbReference>
<dbReference type="Proteomes" id="UP000694388">
    <property type="component" value="Unplaced"/>
</dbReference>
<dbReference type="OMA" id="IELAVHM"/>